<evidence type="ECO:0000313" key="5">
    <source>
        <dbReference type="Proteomes" id="UP001499978"/>
    </source>
</evidence>
<dbReference type="Proteomes" id="UP001499978">
    <property type="component" value="Unassembled WGS sequence"/>
</dbReference>
<feature type="region of interest" description="Disordered" evidence="1">
    <location>
        <begin position="172"/>
        <end position="204"/>
    </location>
</feature>
<evidence type="ECO:0000259" key="3">
    <source>
        <dbReference type="Pfam" id="PF13625"/>
    </source>
</evidence>
<dbReference type="RefSeq" id="WP_344166535.1">
    <property type="nucleotide sequence ID" value="NZ_BAAARY010000001.1"/>
</dbReference>
<accession>A0ABP6A319</accession>
<evidence type="ECO:0000256" key="1">
    <source>
        <dbReference type="SAM" id="MobiDB-lite"/>
    </source>
</evidence>
<name>A0ABP6A319_9ACTN</name>
<keyword evidence="4" id="KW-0067">ATP-binding</keyword>
<feature type="domain" description="WYL" evidence="2">
    <location>
        <begin position="755"/>
        <end position="817"/>
    </location>
</feature>
<dbReference type="Pfam" id="PF13625">
    <property type="entry name" value="Helicase_C_3"/>
    <property type="match status" value="1"/>
</dbReference>
<dbReference type="GO" id="GO:0004386">
    <property type="term" value="F:helicase activity"/>
    <property type="evidence" value="ECO:0007669"/>
    <property type="project" value="UniProtKB-KW"/>
</dbReference>
<dbReference type="Pfam" id="PF13280">
    <property type="entry name" value="WYL"/>
    <property type="match status" value="1"/>
</dbReference>
<evidence type="ECO:0000313" key="4">
    <source>
        <dbReference type="EMBL" id="GAA2509778.1"/>
    </source>
</evidence>
<dbReference type="EMBL" id="BAAARY010000001">
    <property type="protein sequence ID" value="GAA2509778.1"/>
    <property type="molecule type" value="Genomic_DNA"/>
</dbReference>
<dbReference type="PROSITE" id="PS52050">
    <property type="entry name" value="WYL"/>
    <property type="match status" value="1"/>
</dbReference>
<dbReference type="InterPro" id="IPR026881">
    <property type="entry name" value="WYL_dom"/>
</dbReference>
<keyword evidence="4" id="KW-0347">Helicase</keyword>
<protein>
    <submittedName>
        <fullName evidence="4">Helicase-associated domain-containing protein</fullName>
    </submittedName>
</protein>
<keyword evidence="4" id="KW-0378">Hydrolase</keyword>
<dbReference type="InterPro" id="IPR032830">
    <property type="entry name" value="XPB/Ssl2_N"/>
</dbReference>
<gene>
    <name evidence="4" type="ORF">GCM10010201_00380</name>
</gene>
<sequence length="821" mass="85580">MPTTLTEHLRALTNEALADLLRHRPDLVVPVPADTEALAARAQARASVGRALDELDEFTLAALDGVRLTSADDGRTSLDAVRALAPEHADALGGALTRLRELFLVYGPDIELRLAGGVADVTSAYPAGLGRPAAALNAAVATVCAEPARLRRELLATPAPARAVLDRLAAGPPVGLVSGSPDGQPERRAAGRRGRTGGPEPDSPVRWLVERHLLAPMNAPGPSGVPTPRSDDRYEAVELPRELGLLLRRESGPLGALRPYAPTVTADARKLTAVDSAGAGQAMEAVRQAEALLSELANEPAALLRSGGVGVVGLRRLARAIGAPEPTAALLVEVAHAAGLAAESDVPGDRTAGAPTLFLLPTPAYDVWRALPLGRRWADLARAWWSMTRQPGLTLERDDHGRPVNVLSEGVERSSAPAVRRAALATLGALPAGVGPAADELLALLAWRRPRRFAGRADAFADAIADAAKLGVTGFNALTSYGRLLLADDDTSDADPLGVTTTGGASADPLAAAIAPLLPAPVDHVLLQADLTLVVPGPAAPELTAELELVAEHESGGGANVYRITDATVRRALDAGYTTADLHELFAKRSRTPVPQSLTYLIDDLGRRHGGLRAGPAGAYLRSDDEALLSQALLDKRLSSLGLRRLAPTVLVTAQHSGRLAHALREAGYAPIAEDASGVAVPHTARARRAVGPAGPVRTAAPTMPALTAPLLAGIVEQIRRGDAQSLARRAPAALRAAQGRGDSGPTAVQAHADAMAVLQQAVRDRSHVWVGYVDAHGATLSRLVRPVSMGAGYLRAEDERTETLHTFALHRITAAVVETP</sequence>
<keyword evidence="5" id="KW-1185">Reference proteome</keyword>
<comment type="caution">
    <text evidence="4">The sequence shown here is derived from an EMBL/GenBank/DDBJ whole genome shotgun (WGS) entry which is preliminary data.</text>
</comment>
<feature type="domain" description="Helicase XPB/Ssl2 N-terminal" evidence="3">
    <location>
        <begin position="525"/>
        <end position="647"/>
    </location>
</feature>
<proteinExistence type="predicted"/>
<organism evidence="4 5">
    <name type="scientific">Pilimelia columellifera subsp. columellifera</name>
    <dbReference type="NCBI Taxonomy" id="706583"/>
    <lineage>
        <taxon>Bacteria</taxon>
        <taxon>Bacillati</taxon>
        <taxon>Actinomycetota</taxon>
        <taxon>Actinomycetes</taxon>
        <taxon>Micromonosporales</taxon>
        <taxon>Micromonosporaceae</taxon>
        <taxon>Pilimelia</taxon>
    </lineage>
</organism>
<evidence type="ECO:0000259" key="2">
    <source>
        <dbReference type="Pfam" id="PF13280"/>
    </source>
</evidence>
<reference evidence="5" key="1">
    <citation type="journal article" date="2019" name="Int. J. Syst. Evol. Microbiol.">
        <title>The Global Catalogue of Microorganisms (GCM) 10K type strain sequencing project: providing services to taxonomists for standard genome sequencing and annotation.</title>
        <authorList>
            <consortium name="The Broad Institute Genomics Platform"/>
            <consortium name="The Broad Institute Genome Sequencing Center for Infectious Disease"/>
            <person name="Wu L."/>
            <person name="Ma J."/>
        </authorList>
    </citation>
    <scope>NUCLEOTIDE SEQUENCE [LARGE SCALE GENOMIC DNA]</scope>
    <source>
        <strain evidence="5">JCM 3367</strain>
    </source>
</reference>
<keyword evidence="4" id="KW-0547">Nucleotide-binding</keyword>